<accession>A0A371E4U2</accession>
<gene>
    <name evidence="6" type="primary">RR23</name>
    <name evidence="6" type="ORF">CR513_60756</name>
</gene>
<dbReference type="PANTHER" id="PTHR43874:SF206">
    <property type="entry name" value="RESPONSE REGULATOR RECEIVER DOMAIN PROTEIN"/>
    <property type="match status" value="1"/>
</dbReference>
<evidence type="ECO:0000256" key="1">
    <source>
        <dbReference type="ARBA" id="ARBA00023012"/>
    </source>
</evidence>
<dbReference type="GO" id="GO:0009736">
    <property type="term" value="P:cytokinin-activated signaling pathway"/>
    <property type="evidence" value="ECO:0007669"/>
    <property type="project" value="InterPro"/>
</dbReference>
<protein>
    <submittedName>
        <fullName evidence="6">Two-component response regulator ORR23</fullName>
    </submittedName>
</protein>
<proteinExistence type="predicted"/>
<organism evidence="6 7">
    <name type="scientific">Mucuna pruriens</name>
    <name type="common">Velvet bean</name>
    <name type="synonym">Dolichos pruriens</name>
    <dbReference type="NCBI Taxonomy" id="157652"/>
    <lineage>
        <taxon>Eukaryota</taxon>
        <taxon>Viridiplantae</taxon>
        <taxon>Streptophyta</taxon>
        <taxon>Embryophyta</taxon>
        <taxon>Tracheophyta</taxon>
        <taxon>Spermatophyta</taxon>
        <taxon>Magnoliopsida</taxon>
        <taxon>eudicotyledons</taxon>
        <taxon>Gunneridae</taxon>
        <taxon>Pentapetalae</taxon>
        <taxon>rosids</taxon>
        <taxon>fabids</taxon>
        <taxon>Fabales</taxon>
        <taxon>Fabaceae</taxon>
        <taxon>Papilionoideae</taxon>
        <taxon>50 kb inversion clade</taxon>
        <taxon>NPAAA clade</taxon>
        <taxon>indigoferoid/millettioid clade</taxon>
        <taxon>Phaseoleae</taxon>
        <taxon>Mucuna</taxon>
    </lineage>
</organism>
<dbReference type="AlphaFoldDB" id="A0A371E4U2"/>
<comment type="caution">
    <text evidence="4">Lacks conserved residue(s) required for the propagation of feature annotation.</text>
</comment>
<keyword evidence="2" id="KW-0805">Transcription regulation</keyword>
<name>A0A371E4U2_MUCPR</name>
<feature type="non-terminal residue" evidence="6">
    <location>
        <position position="1"/>
    </location>
</feature>
<dbReference type="EMBL" id="QJKJ01016386">
    <property type="protein sequence ID" value="RDX61049.1"/>
    <property type="molecule type" value="Genomic_DNA"/>
</dbReference>
<keyword evidence="1" id="KW-0902">Two-component regulatory system</keyword>
<evidence type="ECO:0000256" key="3">
    <source>
        <dbReference type="ARBA" id="ARBA00023163"/>
    </source>
</evidence>
<evidence type="ECO:0000256" key="4">
    <source>
        <dbReference type="PROSITE-ProRule" id="PRU00169"/>
    </source>
</evidence>
<dbReference type="InterPro" id="IPR001789">
    <property type="entry name" value="Sig_transdc_resp-reg_receiver"/>
</dbReference>
<sequence>MAKILSDDNLPHQFPAGLTILAIDNDPAVIESIRKMCSRCHYNVFTLCAVSTCCESPVALKILRERKDCADVILMEVHMPEIDGFEFLEHARKEINVPIISV</sequence>
<dbReference type="PROSITE" id="PS50110">
    <property type="entry name" value="RESPONSE_REGULATORY"/>
    <property type="match status" value="1"/>
</dbReference>
<dbReference type="PANTHER" id="PTHR43874">
    <property type="entry name" value="TWO-COMPONENT RESPONSE REGULATOR"/>
    <property type="match status" value="1"/>
</dbReference>
<dbReference type="STRING" id="157652.A0A371E4U2"/>
<comment type="caution">
    <text evidence="6">The sequence shown here is derived from an EMBL/GenBank/DDBJ whole genome shotgun (WGS) entry which is preliminary data.</text>
</comment>
<dbReference type="SUPFAM" id="SSF52172">
    <property type="entry name" value="CheY-like"/>
    <property type="match status" value="1"/>
</dbReference>
<dbReference type="OrthoDB" id="1424219at2759"/>
<dbReference type="Gene3D" id="3.40.50.2300">
    <property type="match status" value="1"/>
</dbReference>
<dbReference type="Pfam" id="PF00072">
    <property type="entry name" value="Response_reg"/>
    <property type="match status" value="1"/>
</dbReference>
<evidence type="ECO:0000256" key="2">
    <source>
        <dbReference type="ARBA" id="ARBA00023015"/>
    </source>
</evidence>
<evidence type="ECO:0000259" key="5">
    <source>
        <dbReference type="PROSITE" id="PS50110"/>
    </source>
</evidence>
<dbReference type="Proteomes" id="UP000257109">
    <property type="component" value="Unassembled WGS sequence"/>
</dbReference>
<keyword evidence="7" id="KW-1185">Reference proteome</keyword>
<reference evidence="6" key="1">
    <citation type="submission" date="2018-05" db="EMBL/GenBank/DDBJ databases">
        <title>Draft genome of Mucuna pruriens seed.</title>
        <authorList>
            <person name="Nnadi N.E."/>
            <person name="Vos R."/>
            <person name="Hasami M.H."/>
            <person name="Devisetty U.K."/>
            <person name="Aguiy J.C."/>
        </authorList>
    </citation>
    <scope>NUCLEOTIDE SEQUENCE [LARGE SCALE GENOMIC DNA]</scope>
    <source>
        <strain evidence="6">JCA_2017</strain>
    </source>
</reference>
<dbReference type="InterPro" id="IPR011006">
    <property type="entry name" value="CheY-like_superfamily"/>
</dbReference>
<feature type="domain" description="Response regulatory" evidence="5">
    <location>
        <begin position="19"/>
        <end position="102"/>
    </location>
</feature>
<dbReference type="GO" id="GO:0000160">
    <property type="term" value="P:phosphorelay signal transduction system"/>
    <property type="evidence" value="ECO:0007669"/>
    <property type="project" value="UniProtKB-KW"/>
</dbReference>
<dbReference type="InterPro" id="IPR045279">
    <property type="entry name" value="ARR-like"/>
</dbReference>
<evidence type="ECO:0000313" key="7">
    <source>
        <dbReference type="Proteomes" id="UP000257109"/>
    </source>
</evidence>
<evidence type="ECO:0000313" key="6">
    <source>
        <dbReference type="EMBL" id="RDX61049.1"/>
    </source>
</evidence>
<keyword evidence="3" id="KW-0804">Transcription</keyword>